<protein>
    <submittedName>
        <fullName evidence="1">Uncharacterized protein</fullName>
    </submittedName>
</protein>
<evidence type="ECO:0000313" key="1">
    <source>
        <dbReference type="EMBL" id="KKR70783.1"/>
    </source>
</evidence>
<proteinExistence type="predicted"/>
<dbReference type="EMBL" id="LBZL01000001">
    <property type="protein sequence ID" value="KKR70783.1"/>
    <property type="molecule type" value="Genomic_DNA"/>
</dbReference>
<organism evidence="1 2">
    <name type="scientific">Candidatus Nomurabacteria bacterium GW2011_GWB1_40_7</name>
    <dbReference type="NCBI Taxonomy" id="1618744"/>
    <lineage>
        <taxon>Bacteria</taxon>
        <taxon>Candidatus Nomuraibacteriota</taxon>
    </lineage>
</organism>
<evidence type="ECO:0000313" key="2">
    <source>
        <dbReference type="Proteomes" id="UP000034452"/>
    </source>
</evidence>
<dbReference type="Proteomes" id="UP000034452">
    <property type="component" value="Unassembled WGS sequence"/>
</dbReference>
<dbReference type="AlphaFoldDB" id="A0A0G0T136"/>
<accession>A0A0G0T136</accession>
<comment type="caution">
    <text evidence="1">The sequence shown here is derived from an EMBL/GenBank/DDBJ whole genome shotgun (WGS) entry which is preliminary data.</text>
</comment>
<reference evidence="1 2" key="1">
    <citation type="journal article" date="2015" name="Nature">
        <title>rRNA introns, odd ribosomes, and small enigmatic genomes across a large radiation of phyla.</title>
        <authorList>
            <person name="Brown C.T."/>
            <person name="Hug L.A."/>
            <person name="Thomas B.C."/>
            <person name="Sharon I."/>
            <person name="Castelle C.J."/>
            <person name="Singh A."/>
            <person name="Wilkins M.J."/>
            <person name="Williams K.H."/>
            <person name="Banfield J.F."/>
        </authorList>
    </citation>
    <scope>NUCLEOTIDE SEQUENCE [LARGE SCALE GENOMIC DNA]</scope>
</reference>
<gene>
    <name evidence="1" type="ORF">UU13_C0001G0011</name>
</gene>
<name>A0A0G0T136_9BACT</name>
<sequence>MNEDLAQIVKCYATKPHSDFSALLLGKSKDNLISVFSDLLTNYINDKNSSSLREFITVSIAGYKHNPNKLGYNGFKHDSNISGAPIACEAKPKNIQSFEYDLRKTKPKFNGEGGFNDYTPERFLKDKKINPNLLLSGFLDGELIYILEIPFLAISKRLKEQLPKKRKIGEYKRMANFNYSHFKNNRSINFIYFNKNTFLKSEKYFNKNFFKFLNTKKDIR</sequence>